<evidence type="ECO:0000256" key="2">
    <source>
        <dbReference type="ARBA" id="ARBA00022692"/>
    </source>
</evidence>
<dbReference type="Pfam" id="PF00939">
    <property type="entry name" value="Na_sulph_symp"/>
    <property type="match status" value="1"/>
</dbReference>
<feature type="transmembrane region" description="Helical" evidence="5">
    <location>
        <begin position="401"/>
        <end position="420"/>
    </location>
</feature>
<accession>A0A2M7H4G7</accession>
<keyword evidence="3 5" id="KW-1133">Transmembrane helix</keyword>
<evidence type="ECO:0000256" key="4">
    <source>
        <dbReference type="ARBA" id="ARBA00023136"/>
    </source>
</evidence>
<evidence type="ECO:0000313" key="6">
    <source>
        <dbReference type="EMBL" id="PIW37126.1"/>
    </source>
</evidence>
<feature type="transmembrane region" description="Helical" evidence="5">
    <location>
        <begin position="293"/>
        <end position="309"/>
    </location>
</feature>
<dbReference type="PANTHER" id="PTHR10283:SF82">
    <property type="entry name" value="SOLUTE CARRIER FAMILY 13 MEMBER 2"/>
    <property type="match status" value="1"/>
</dbReference>
<sequence>MSQAVEPKGQIKADSTAEGSSSQFALPSHLLKSKLRPWVIIGTFILFALIIIAPTPDGLSRVGQNAIAIFVLCLIFWVSNAIPLMITSMLAIILLPLLNVMEAKAAYALFGNQAVFFILGAFILASAVMQSGLSLRIALRLLQYFQATRQRLLFGLLVLPAGLSMVMSEHAVAAMMFPVVLEMCVVLKFEPGNRSALTMMLAMTWGCIIGGIGTFLGGARAVLAVGILEETTGISIGFLEWALAAIPIVILMLGVAYLLLLFISRHEPKTFSGARELLQQKLTNLGKRTRRETYVGLLMIITILAWATVGHYFGLANIALAAVVVAFIFKLLSWKQVEKDVNWGIILMYGGAIALGFTLDQSGAASWLTQLILGDGVMTGIFLVFILAVIGTVLTEGISNSAVVALMMPIAIALAAQNGVDVRTATLALAIPSGLAFMLPISTPATAIAVSSKYVTARNTMSTGIILNSVAIGLFVLAALLYWPSIGFTV</sequence>
<reference evidence="6 7" key="1">
    <citation type="submission" date="2017-09" db="EMBL/GenBank/DDBJ databases">
        <title>Depth-based differentiation of microbial function through sediment-hosted aquifers and enrichment of novel symbionts in the deep terrestrial subsurface.</title>
        <authorList>
            <person name="Probst A.J."/>
            <person name="Ladd B."/>
            <person name="Jarett J.K."/>
            <person name="Geller-Mcgrath D.E."/>
            <person name="Sieber C.M."/>
            <person name="Emerson J.B."/>
            <person name="Anantharaman K."/>
            <person name="Thomas B.C."/>
            <person name="Malmstrom R."/>
            <person name="Stieglmeier M."/>
            <person name="Klingl A."/>
            <person name="Woyke T."/>
            <person name="Ryan C.M."/>
            <person name="Banfield J.F."/>
        </authorList>
    </citation>
    <scope>NUCLEOTIDE SEQUENCE [LARGE SCALE GENOMIC DNA]</scope>
    <source>
        <strain evidence="6">CG15_BIG_FIL_POST_REV_8_21_14_020_45_12</strain>
    </source>
</reference>
<protein>
    <submittedName>
        <fullName evidence="6">Anion transporter</fullName>
    </submittedName>
</protein>
<keyword evidence="2 5" id="KW-0812">Transmembrane</keyword>
<feature type="transmembrane region" description="Helical" evidence="5">
    <location>
        <begin position="151"/>
        <end position="167"/>
    </location>
</feature>
<feature type="transmembrane region" description="Helical" evidence="5">
    <location>
        <begin position="371"/>
        <end position="394"/>
    </location>
</feature>
<name>A0A2M7H4G7_9BACT</name>
<comment type="caution">
    <text evidence="6">The sequence shown here is derived from an EMBL/GenBank/DDBJ whole genome shotgun (WGS) entry which is preliminary data.</text>
</comment>
<feature type="transmembrane region" description="Helical" evidence="5">
    <location>
        <begin position="35"/>
        <end position="54"/>
    </location>
</feature>
<dbReference type="EMBL" id="PFGC01000020">
    <property type="protein sequence ID" value="PIW37126.1"/>
    <property type="molecule type" value="Genomic_DNA"/>
</dbReference>
<feature type="transmembrane region" description="Helical" evidence="5">
    <location>
        <begin position="341"/>
        <end position="359"/>
    </location>
</feature>
<feature type="transmembrane region" description="Helical" evidence="5">
    <location>
        <begin position="66"/>
        <end position="94"/>
    </location>
</feature>
<feature type="transmembrane region" description="Helical" evidence="5">
    <location>
        <begin position="114"/>
        <end position="139"/>
    </location>
</feature>
<dbReference type="InterPro" id="IPR001898">
    <property type="entry name" value="SLC13A/DASS"/>
</dbReference>
<feature type="transmembrane region" description="Helical" evidence="5">
    <location>
        <begin position="241"/>
        <end position="263"/>
    </location>
</feature>
<comment type="subcellular location">
    <subcellularLocation>
        <location evidence="1">Membrane</location>
        <topology evidence="1">Multi-pass membrane protein</topology>
    </subcellularLocation>
</comment>
<dbReference type="PANTHER" id="PTHR10283">
    <property type="entry name" value="SOLUTE CARRIER FAMILY 13 MEMBER"/>
    <property type="match status" value="1"/>
</dbReference>
<dbReference type="GO" id="GO:0005886">
    <property type="term" value="C:plasma membrane"/>
    <property type="evidence" value="ECO:0007669"/>
    <property type="project" value="TreeGrafter"/>
</dbReference>
<dbReference type="NCBIfam" id="TIGR00785">
    <property type="entry name" value="dass"/>
    <property type="match status" value="1"/>
</dbReference>
<evidence type="ECO:0000256" key="1">
    <source>
        <dbReference type="ARBA" id="ARBA00004141"/>
    </source>
</evidence>
<keyword evidence="4 5" id="KW-0472">Membrane</keyword>
<dbReference type="Proteomes" id="UP000230292">
    <property type="component" value="Unassembled WGS sequence"/>
</dbReference>
<dbReference type="AlphaFoldDB" id="A0A2M7H4G7"/>
<gene>
    <name evidence="6" type="ORF">COW24_01550</name>
</gene>
<feature type="transmembrane region" description="Helical" evidence="5">
    <location>
        <begin position="426"/>
        <end position="450"/>
    </location>
</feature>
<feature type="transmembrane region" description="Helical" evidence="5">
    <location>
        <begin position="315"/>
        <end position="334"/>
    </location>
</feature>
<feature type="transmembrane region" description="Helical" evidence="5">
    <location>
        <begin position="201"/>
        <end position="221"/>
    </location>
</feature>
<feature type="transmembrane region" description="Helical" evidence="5">
    <location>
        <begin position="462"/>
        <end position="483"/>
    </location>
</feature>
<proteinExistence type="predicted"/>
<evidence type="ECO:0000256" key="5">
    <source>
        <dbReference type="SAM" id="Phobius"/>
    </source>
</evidence>
<evidence type="ECO:0000256" key="3">
    <source>
        <dbReference type="ARBA" id="ARBA00022989"/>
    </source>
</evidence>
<dbReference type="GO" id="GO:0008514">
    <property type="term" value="F:organic anion transmembrane transporter activity"/>
    <property type="evidence" value="ECO:0007669"/>
    <property type="project" value="UniProtKB-ARBA"/>
</dbReference>
<organism evidence="6 7">
    <name type="scientific">Candidatus Kerfeldbacteria bacterium CG15_BIG_FIL_POST_REV_8_21_14_020_45_12</name>
    <dbReference type="NCBI Taxonomy" id="2014247"/>
    <lineage>
        <taxon>Bacteria</taxon>
        <taxon>Candidatus Kerfeldiibacteriota</taxon>
    </lineage>
</organism>
<dbReference type="GO" id="GO:1905039">
    <property type="term" value="P:carboxylic acid transmembrane transport"/>
    <property type="evidence" value="ECO:0007669"/>
    <property type="project" value="UniProtKB-ARBA"/>
</dbReference>
<evidence type="ECO:0000313" key="7">
    <source>
        <dbReference type="Proteomes" id="UP000230292"/>
    </source>
</evidence>